<protein>
    <recommendedName>
        <fullName evidence="1">Protein kinase domain-containing protein</fullName>
    </recommendedName>
</protein>
<dbReference type="InterPro" id="IPR027417">
    <property type="entry name" value="P-loop_NTPase"/>
</dbReference>
<dbReference type="InterPro" id="IPR003594">
    <property type="entry name" value="HATPase_dom"/>
</dbReference>
<dbReference type="InterPro" id="IPR029016">
    <property type="entry name" value="GAF-like_dom_sf"/>
</dbReference>
<proteinExistence type="predicted"/>
<dbReference type="Pfam" id="PF00069">
    <property type="entry name" value="Pkinase"/>
    <property type="match status" value="1"/>
</dbReference>
<dbReference type="SUPFAM" id="SSF52540">
    <property type="entry name" value="P-loop containing nucleoside triphosphate hydrolases"/>
    <property type="match status" value="1"/>
</dbReference>
<dbReference type="Gene3D" id="3.30.450.40">
    <property type="match status" value="2"/>
</dbReference>
<dbReference type="Gene3D" id="3.30.565.10">
    <property type="entry name" value="Histidine kinase-like ATPase, C-terminal domain"/>
    <property type="match status" value="1"/>
</dbReference>
<dbReference type="SUPFAM" id="SSF55781">
    <property type="entry name" value="GAF domain-like"/>
    <property type="match status" value="2"/>
</dbReference>
<dbReference type="Gene3D" id="3.40.50.300">
    <property type="entry name" value="P-loop containing nucleotide triphosphate hydrolases"/>
    <property type="match status" value="1"/>
</dbReference>
<dbReference type="PANTHER" id="PTHR43642:SF1">
    <property type="entry name" value="HYBRID SIGNAL TRANSDUCTION HISTIDINE KINASE G"/>
    <property type="match status" value="1"/>
</dbReference>
<dbReference type="PROSITE" id="PS50011">
    <property type="entry name" value="PROTEIN_KINASE_DOM"/>
    <property type="match status" value="1"/>
</dbReference>
<dbReference type="CDD" id="cd14014">
    <property type="entry name" value="STKc_PknB_like"/>
    <property type="match status" value="1"/>
</dbReference>
<dbReference type="Pfam" id="PF02518">
    <property type="entry name" value="HATPase_c"/>
    <property type="match status" value="1"/>
</dbReference>
<evidence type="ECO:0000259" key="1">
    <source>
        <dbReference type="PROSITE" id="PS50011"/>
    </source>
</evidence>
<evidence type="ECO:0000313" key="3">
    <source>
        <dbReference type="Proteomes" id="UP001501470"/>
    </source>
</evidence>
<dbReference type="PROSITE" id="PS00109">
    <property type="entry name" value="PROTEIN_KINASE_TYR"/>
    <property type="match status" value="1"/>
</dbReference>
<dbReference type="InterPro" id="IPR008266">
    <property type="entry name" value="Tyr_kinase_AS"/>
</dbReference>
<dbReference type="InterPro" id="IPR041664">
    <property type="entry name" value="AAA_16"/>
</dbReference>
<organism evidence="2 3">
    <name type="scientific">Dactylosporangium maewongense</name>
    <dbReference type="NCBI Taxonomy" id="634393"/>
    <lineage>
        <taxon>Bacteria</taxon>
        <taxon>Bacillati</taxon>
        <taxon>Actinomycetota</taxon>
        <taxon>Actinomycetes</taxon>
        <taxon>Micromonosporales</taxon>
        <taxon>Micromonosporaceae</taxon>
        <taxon>Dactylosporangium</taxon>
    </lineage>
</organism>
<dbReference type="EMBL" id="BAAAQD010000074">
    <property type="protein sequence ID" value="GAA1578263.1"/>
    <property type="molecule type" value="Genomic_DNA"/>
</dbReference>
<dbReference type="SMART" id="SM00387">
    <property type="entry name" value="HATPase_c"/>
    <property type="match status" value="1"/>
</dbReference>
<evidence type="ECO:0000313" key="2">
    <source>
        <dbReference type="EMBL" id="GAA1578263.1"/>
    </source>
</evidence>
<comment type="caution">
    <text evidence="2">The sequence shown here is derived from an EMBL/GenBank/DDBJ whole genome shotgun (WGS) entry which is preliminary data.</text>
</comment>
<dbReference type="CDD" id="cd16917">
    <property type="entry name" value="HATPase_UhpB-NarQ-NarX-like"/>
    <property type="match status" value="1"/>
</dbReference>
<name>A0ABN2DJI3_9ACTN</name>
<dbReference type="InterPro" id="IPR053159">
    <property type="entry name" value="Hybrid_Histidine_Kinase"/>
</dbReference>
<accession>A0ABN2DJI3</accession>
<dbReference type="SMART" id="SM00220">
    <property type="entry name" value="S_TKc"/>
    <property type="match status" value="1"/>
</dbReference>
<dbReference type="Pfam" id="PF07730">
    <property type="entry name" value="HisKA_3"/>
    <property type="match status" value="1"/>
</dbReference>
<dbReference type="Proteomes" id="UP001501470">
    <property type="component" value="Unassembled WGS sequence"/>
</dbReference>
<sequence length="1820" mass="195777">MGTGRVLPGQDPPIQAEIVLHESERTRVTRLVFAGRSVVRKEPLGPDAPRRLQHERAILERLRGVVGVAQLVDAPRYAGSIVVADVGGKSLAGLPKPLAVDVLVELAAELARAVARMHSRGVMHRDVTPANIVISRDGVPCLVDFALAASLAEIRPEFTHHTQIVGTLAYLAPEQTGRTGRSVDHRADLYSLGATLYHLATGNPPFGSGDPLQLTHDHLARVPVPPSRANPAVPVAFSEIVMHLLEKEPDSRYQAADGLVHDLERLRGGGMRLAPGALHVGEHDLPLRLLPPSRLVGRDDEVAALQAAFDDALAGRCRGLLVSGAAGVGKTSLIDELRPVVTSSGGWFVVGKFDPYRRDLAFDAVYQALRALGRLLLAEPEDELSEVRERLLDKLATSAGLVSAVVPEFAALLEVPPDAGDPLTAQVRSQRAAAEVLRTVASRKRPVVVFVDDLHWAGSTPLGFVDLMLSDDPVDGLLLVGAYRDDDVDAAHPLAASLSRWRDKIGVQHLRLLNLPVPRLITMVAETLHMERPEAAGLVEVIEPHTSGNPYETVELLNALRRDEVLTATTAGWRWNKTAVRTHLGQSDVAALVAARVEALPPSSRQLGEAMACLGGRAELSLLQTATGEPSGVVEKMLAPALADGLLVVPGATEAVRFRHDRIREVILRALDPLRRRALQLAMARRLAAVPELFAVAAEQYLPVVDAVDDAAERRRVVRLLRRAADQATLIGDYALVNALLTAALALVDVAETGTLVEVHIGRHAALYSMGHLHEADGDYRTIEGLCPTAMQRADATAVQVRSLTHRKRFADAFGLGIESLRELGITVPAADRLPIELDHQFEHLYRWLEDTESADELARPEITDPALLATSRLLNAVLPTAYFVADQSTVAWLSLEALRIWDEHGPGRVLLGPGSHTAFAAVSLRDDYVAGYRAIRRILDLGEARGYEPSTSQARFLFAVLSCWFEPIENSIDAAQRAREGLIAGGDLANAGYTYHPIVAGLLDCAPKLDAYAAEVEAGLAFVRRTGNEQTGQWFDSYKWLAGVLRGENSTAADEAVPIDRYADNPLALLYAHLSHAIAAAIFSEPIGLARHTAAAMPLLLSAASGLYPTAVARLLRGLALAEQARSSHCDEHGSLLSELDEVTRWLAARAADASANFLHLLRLLEAERAWAIGDFRAAALAFDAARREVARRQRPWHRALITEHAARFFLAQGLEQNGYDLLAQARHEYAVWGATAKVDQLDWAYPTLRPRVVATAGHGTDQLGDLGHRRSTVTTGTIDLLGILSASRALSSETSIAGLHSRVAEVLSAMTGATGVHLLLWSDDRQGWLLPDPGGDGGIVPVSVTGHEDAVPMSVLRYTQRIHEPLVVDNATSDDRFARDPYFADLTCCSLLTVPILTRGTLQAVLLLENRLIRGAFTTERLDGVKLIAGQLAVSLDNAQLYADFRRIADEQAALRRVATLVAHGAGPDLVFAAVADEVGALFAAESTAIVRFEPDGDTTVMGGCGFEHSQPGSRGKPDPDSAMASVQATGRAARRDEYEVTAASQPDTAAGLRCVVASPIEVEGRVWGAMRVGSRRQRLPLDTEQRLADFTELIATAIANAESRTELTTSRARIVATADQTRRRIERDLHDGAQQRLVSLALQLRAAQAALPPELDALGAQLDRAVAGANSAVDELREISRGIHPTILTDSGLSPALRSLARRSPIPVDLRSTMEGRLAEQVEVSAYYIVAEALTNAAKHARASNVTVTVEADAANAVLRIAIRDDGAGGADFTRGTGLVGLKDRAEALGGRIILVSPRGAGTNLRVDLPLTVENNP</sequence>
<dbReference type="SMART" id="SM00065">
    <property type="entry name" value="GAF"/>
    <property type="match status" value="2"/>
</dbReference>
<reference evidence="2 3" key="1">
    <citation type="journal article" date="2019" name="Int. J. Syst. Evol. Microbiol.">
        <title>The Global Catalogue of Microorganisms (GCM) 10K type strain sequencing project: providing services to taxonomists for standard genome sequencing and annotation.</title>
        <authorList>
            <consortium name="The Broad Institute Genomics Platform"/>
            <consortium name="The Broad Institute Genome Sequencing Center for Infectious Disease"/>
            <person name="Wu L."/>
            <person name="Ma J."/>
        </authorList>
    </citation>
    <scope>NUCLEOTIDE SEQUENCE [LARGE SCALE GENOMIC DNA]</scope>
    <source>
        <strain evidence="2 3">JCM 15933</strain>
    </source>
</reference>
<dbReference type="RefSeq" id="WP_344515982.1">
    <property type="nucleotide sequence ID" value="NZ_BAAAQD010000074.1"/>
</dbReference>
<dbReference type="Pfam" id="PF01590">
    <property type="entry name" value="GAF"/>
    <property type="match status" value="2"/>
</dbReference>
<dbReference type="Gene3D" id="1.20.5.1930">
    <property type="match status" value="1"/>
</dbReference>
<dbReference type="InterPro" id="IPR000719">
    <property type="entry name" value="Prot_kinase_dom"/>
</dbReference>
<dbReference type="InterPro" id="IPR036890">
    <property type="entry name" value="HATPase_C_sf"/>
</dbReference>
<gene>
    <name evidence="2" type="ORF">GCM10009827_120000</name>
</gene>
<dbReference type="Gene3D" id="1.10.510.10">
    <property type="entry name" value="Transferase(Phosphotransferase) domain 1"/>
    <property type="match status" value="1"/>
</dbReference>
<keyword evidence="3" id="KW-1185">Reference proteome</keyword>
<dbReference type="SUPFAM" id="SSF55874">
    <property type="entry name" value="ATPase domain of HSP90 chaperone/DNA topoisomerase II/histidine kinase"/>
    <property type="match status" value="1"/>
</dbReference>
<feature type="domain" description="Protein kinase" evidence="1">
    <location>
        <begin position="1"/>
        <end position="264"/>
    </location>
</feature>
<dbReference type="InterPro" id="IPR011712">
    <property type="entry name" value="Sig_transdc_His_kin_sub3_dim/P"/>
</dbReference>
<dbReference type="InterPro" id="IPR003018">
    <property type="entry name" value="GAF"/>
</dbReference>
<dbReference type="Pfam" id="PF13191">
    <property type="entry name" value="AAA_16"/>
    <property type="match status" value="1"/>
</dbReference>
<dbReference type="SUPFAM" id="SSF56112">
    <property type="entry name" value="Protein kinase-like (PK-like)"/>
    <property type="match status" value="1"/>
</dbReference>
<dbReference type="PANTHER" id="PTHR43642">
    <property type="entry name" value="HYBRID SIGNAL TRANSDUCTION HISTIDINE KINASE G"/>
    <property type="match status" value="1"/>
</dbReference>
<dbReference type="InterPro" id="IPR011009">
    <property type="entry name" value="Kinase-like_dom_sf"/>
</dbReference>